<keyword evidence="2" id="KW-1185">Reference proteome</keyword>
<dbReference type="RefSeq" id="WP_380691647.1">
    <property type="nucleotide sequence ID" value="NZ_JBHRSS010000010.1"/>
</dbReference>
<gene>
    <name evidence="1" type="ORF">ACFOSU_19525</name>
</gene>
<name>A0ABV7EWT6_9GAMM</name>
<dbReference type="Proteomes" id="UP001595462">
    <property type="component" value="Unassembled WGS sequence"/>
</dbReference>
<accession>A0ABV7EWT6</accession>
<reference evidence="2" key="1">
    <citation type="journal article" date="2019" name="Int. J. Syst. Evol. Microbiol.">
        <title>The Global Catalogue of Microorganisms (GCM) 10K type strain sequencing project: providing services to taxonomists for standard genome sequencing and annotation.</title>
        <authorList>
            <consortium name="The Broad Institute Genomics Platform"/>
            <consortium name="The Broad Institute Genome Sequencing Center for Infectious Disease"/>
            <person name="Wu L."/>
            <person name="Ma J."/>
        </authorList>
    </citation>
    <scope>NUCLEOTIDE SEQUENCE [LARGE SCALE GENOMIC DNA]</scope>
    <source>
        <strain evidence="2">KCTC 52640</strain>
    </source>
</reference>
<protein>
    <submittedName>
        <fullName evidence="1">Uncharacterized protein</fullName>
    </submittedName>
</protein>
<proteinExistence type="predicted"/>
<dbReference type="EMBL" id="JBHRSS010000010">
    <property type="protein sequence ID" value="MFC3106067.1"/>
    <property type="molecule type" value="Genomic_DNA"/>
</dbReference>
<comment type="caution">
    <text evidence="1">The sequence shown here is derived from an EMBL/GenBank/DDBJ whole genome shotgun (WGS) entry which is preliminary data.</text>
</comment>
<evidence type="ECO:0000313" key="1">
    <source>
        <dbReference type="EMBL" id="MFC3106067.1"/>
    </source>
</evidence>
<organism evidence="1 2">
    <name type="scientific">Salinisphaera aquimarina</name>
    <dbReference type="NCBI Taxonomy" id="2094031"/>
    <lineage>
        <taxon>Bacteria</taxon>
        <taxon>Pseudomonadati</taxon>
        <taxon>Pseudomonadota</taxon>
        <taxon>Gammaproteobacteria</taxon>
        <taxon>Salinisphaerales</taxon>
        <taxon>Salinisphaeraceae</taxon>
        <taxon>Salinisphaera</taxon>
    </lineage>
</organism>
<sequence length="323" mass="36158">MTQPPPLTNEQKLELRELEPKLRRAARFGDFKSAKKISTEIQVLLRTTGHTTRLLQAKNWLYECALEAGEYSFAERGFIGTKKLASPATRLYLEATALLAICYLRRNKLNLAKPLVAEALDRVKNIKSDAKRRQFHSRFINRLEEECVLAGLHSDSPIQLPVEEAQQLAIEFVTNNKSEGELLIELGRSLPKESLHLAQEVREVFNRRLPAPDRKALPPPISEDSAEELGTRSKSALKRVVWRALCDPDSELYKEWTQGVKAFYDKKVIMSALAASCVAASLAPSAVVLGALVALALRFGAALFCEKFQPSSLMIEKSDRNES</sequence>
<evidence type="ECO:0000313" key="2">
    <source>
        <dbReference type="Proteomes" id="UP001595462"/>
    </source>
</evidence>